<organism evidence="4 5">
    <name type="scientific">Solemya velum gill symbiont</name>
    <dbReference type="NCBI Taxonomy" id="2340"/>
    <lineage>
        <taxon>Bacteria</taxon>
        <taxon>Pseudomonadati</taxon>
        <taxon>Pseudomonadota</taxon>
        <taxon>Gammaproteobacteria</taxon>
        <taxon>sulfur-oxidizing symbionts</taxon>
    </lineage>
</organism>
<reference evidence="4 5" key="1">
    <citation type="journal article" date="2014" name="BMC Genomics">
        <title>The genome of the intracellular bacterium of the coastal bivalve, Solemya velum: a blueprint for thriving in and out of symbiosis.</title>
        <authorList>
            <person name="Dmytrenko O."/>
            <person name="Russell S.L."/>
            <person name="Loo W.T."/>
            <person name="Fontanez K.M."/>
            <person name="Liao L."/>
            <person name="Roeselers G."/>
            <person name="Sharma R."/>
            <person name="Stewart F.J."/>
            <person name="Newton I.L."/>
            <person name="Woyke T."/>
            <person name="Wu D."/>
            <person name="Lang J.M."/>
            <person name="Eisen J.A."/>
            <person name="Cavanaugh C.M."/>
        </authorList>
    </citation>
    <scope>NUCLEOTIDE SEQUENCE [LARGE SCALE GENOMIC DNA]</scope>
    <source>
        <strain evidence="4 5">WH</strain>
    </source>
</reference>
<dbReference type="InterPro" id="IPR008927">
    <property type="entry name" value="6-PGluconate_DH-like_C_sf"/>
</dbReference>
<name>A0A0B0H736_SOVGS</name>
<evidence type="ECO:0000259" key="3">
    <source>
        <dbReference type="Pfam" id="PF08125"/>
    </source>
</evidence>
<evidence type="ECO:0000259" key="2">
    <source>
        <dbReference type="Pfam" id="PF01232"/>
    </source>
</evidence>
<dbReference type="PANTHER" id="PTHR43362:SF1">
    <property type="entry name" value="MANNITOL DEHYDROGENASE 2-RELATED"/>
    <property type="match status" value="1"/>
</dbReference>
<dbReference type="Gene3D" id="3.40.50.720">
    <property type="entry name" value="NAD(P)-binding Rossmann-like Domain"/>
    <property type="match status" value="1"/>
</dbReference>
<feature type="domain" description="Mannitol dehydrogenase C-terminal" evidence="3">
    <location>
        <begin position="286"/>
        <end position="475"/>
    </location>
</feature>
<sequence>MTKILNNDTLGSLPSSVSVPRYDRGAITPGILHIGVGNFHRAHQGVYLDRLFNKGLSHDWGIIGAGIMQYDAAKRELLSRQDWLSTVIELDPRGYTARVCGSMIDFAEISSQALVRAMMTEEIRIVSLTITEGGYYIDPETGGFNANHPDIRSDAANGGEPGTVFGAIVTALKIRQSAGMPGFTVMSCDNLPHNGDVTRRAVLGMAELIAPELSGWIEENVTFPNGMVDCITPATGDRERAMVEEKFGIDDPGIVVCEPFRQWILEDNFCQGRPALEEVGVEFVQDVSPYELMKLRILNGGHAAIAYPSALLGVHYAHDAMGTPLVQAFLERLETEEIIPTVPPVPGVDFNQYLDKTQERFSNAEIGDTIPRLCLDGSNRQPKFILPTIADRLEQGLPVNGLALEVALWCRYCAGTDDSGKPLSVDDEKAERLQKNAQLARSEPKAFLGMSDIFGNMGSNEAFVSQFSDALGSLWENGTEATLQSYVSKVA</sequence>
<dbReference type="Pfam" id="PF01232">
    <property type="entry name" value="Mannitol_dh"/>
    <property type="match status" value="1"/>
</dbReference>
<feature type="domain" description="Mannitol dehydrogenase N-terminal" evidence="2">
    <location>
        <begin position="30"/>
        <end position="277"/>
    </location>
</feature>
<dbReference type="InterPro" id="IPR013118">
    <property type="entry name" value="Mannitol_DH_C"/>
</dbReference>
<dbReference type="STRING" id="2340.JV46_03930"/>
<dbReference type="PRINTS" id="PR00084">
    <property type="entry name" value="MTLDHDRGNASE"/>
</dbReference>
<dbReference type="EMBL" id="JRAA01000002">
    <property type="protein sequence ID" value="KHF24890.1"/>
    <property type="molecule type" value="Genomic_DNA"/>
</dbReference>
<dbReference type="InterPro" id="IPR013328">
    <property type="entry name" value="6PGD_dom2"/>
</dbReference>
<dbReference type="Gene3D" id="1.10.1040.10">
    <property type="entry name" value="N-(1-d-carboxylethyl)-l-norvaline Dehydrogenase, domain 2"/>
    <property type="match status" value="1"/>
</dbReference>
<evidence type="ECO:0000256" key="1">
    <source>
        <dbReference type="ARBA" id="ARBA00023002"/>
    </source>
</evidence>
<gene>
    <name evidence="4" type="ORF">JV46_03930</name>
</gene>
<dbReference type="InterPro" id="IPR036291">
    <property type="entry name" value="NAD(P)-bd_dom_sf"/>
</dbReference>
<dbReference type="GeneID" id="86992371"/>
<dbReference type="InterPro" id="IPR000669">
    <property type="entry name" value="Mannitol_DH"/>
</dbReference>
<accession>A0A0B0H736</accession>
<dbReference type="AlphaFoldDB" id="A0A0B0H736"/>
<dbReference type="InterPro" id="IPR013131">
    <property type="entry name" value="Mannitol_DH_N"/>
</dbReference>
<keyword evidence="5" id="KW-1185">Reference proteome</keyword>
<comment type="caution">
    <text evidence="4">The sequence shown here is derived from an EMBL/GenBank/DDBJ whole genome shotgun (WGS) entry which is preliminary data.</text>
</comment>
<evidence type="ECO:0000313" key="4">
    <source>
        <dbReference type="EMBL" id="KHF24890.1"/>
    </source>
</evidence>
<dbReference type="OrthoDB" id="271711at2"/>
<dbReference type="InterPro" id="IPR050988">
    <property type="entry name" value="Mannitol_DH/Oxidoreductase"/>
</dbReference>
<dbReference type="SUPFAM" id="SSF48179">
    <property type="entry name" value="6-phosphogluconate dehydrogenase C-terminal domain-like"/>
    <property type="match status" value="1"/>
</dbReference>
<dbReference type="PATRIC" id="fig|2340.3.peg.1528"/>
<dbReference type="Proteomes" id="UP000030856">
    <property type="component" value="Unassembled WGS sequence"/>
</dbReference>
<dbReference type="RefSeq" id="WP_043117116.1">
    <property type="nucleotide sequence ID" value="NZ_JRAA01000002.1"/>
</dbReference>
<dbReference type="PANTHER" id="PTHR43362">
    <property type="entry name" value="MANNITOL DEHYDROGENASE DSF1-RELATED"/>
    <property type="match status" value="1"/>
</dbReference>
<proteinExistence type="predicted"/>
<dbReference type="SUPFAM" id="SSF51735">
    <property type="entry name" value="NAD(P)-binding Rossmann-fold domains"/>
    <property type="match status" value="1"/>
</dbReference>
<protein>
    <submittedName>
        <fullName evidence="4">Mannitol-1-phosphate/altronate dehydrogenase</fullName>
        <ecNumber evidence="4">1.1.1.67</ecNumber>
    </submittedName>
</protein>
<evidence type="ECO:0000313" key="5">
    <source>
        <dbReference type="Proteomes" id="UP000030856"/>
    </source>
</evidence>
<dbReference type="EC" id="1.1.1.67" evidence="4"/>
<dbReference type="eggNOG" id="COG0246">
    <property type="taxonomic scope" value="Bacteria"/>
</dbReference>
<keyword evidence="1 4" id="KW-0560">Oxidoreductase</keyword>
<dbReference type="Pfam" id="PF08125">
    <property type="entry name" value="Mannitol_dh_C"/>
    <property type="match status" value="1"/>
</dbReference>
<dbReference type="GO" id="GO:0050086">
    <property type="term" value="F:mannitol 2-dehydrogenase activity"/>
    <property type="evidence" value="ECO:0007669"/>
    <property type="project" value="UniProtKB-EC"/>
</dbReference>